<sequence length="144" mass="14853">MPTKHDAFFDDTTCAANGVPNYPSLTGAVAPYGYGPWLTDNLWFVVGCNMEGNVHGRRLDNGNFQPDGFGIGAVINPSAAINQGNAWPKFTDDRSRMGSDTGGGDYRPASGSPLIGVASVANLDTDRAGVARGGAFAAGALEAS</sequence>
<organism evidence="2 3">
    <name type="scientific">Sphingomonas turrisvirgatae</name>
    <dbReference type="NCBI Taxonomy" id="1888892"/>
    <lineage>
        <taxon>Bacteria</taxon>
        <taxon>Pseudomonadati</taxon>
        <taxon>Pseudomonadota</taxon>
        <taxon>Alphaproteobacteria</taxon>
        <taxon>Sphingomonadales</taxon>
        <taxon>Sphingomonadaceae</taxon>
        <taxon>Sphingomonas</taxon>
    </lineage>
</organism>
<dbReference type="EMBL" id="MDDS01000068">
    <property type="protein sequence ID" value="ODP36482.1"/>
    <property type="molecule type" value="Genomic_DNA"/>
</dbReference>
<evidence type="ECO:0000256" key="1">
    <source>
        <dbReference type="SAM" id="MobiDB-lite"/>
    </source>
</evidence>
<keyword evidence="3" id="KW-1185">Reference proteome</keyword>
<evidence type="ECO:0000313" key="2">
    <source>
        <dbReference type="EMBL" id="ODP36482.1"/>
    </source>
</evidence>
<gene>
    <name evidence="2" type="ORF">BFL28_05705</name>
</gene>
<dbReference type="RefSeq" id="WP_069321748.1">
    <property type="nucleotide sequence ID" value="NZ_MDDS01000068.1"/>
</dbReference>
<dbReference type="AlphaFoldDB" id="A0A1E3LRU8"/>
<protein>
    <submittedName>
        <fullName evidence="2">Uncharacterized protein</fullName>
    </submittedName>
</protein>
<dbReference type="STRING" id="1888892.BFL28_05705"/>
<proteinExistence type="predicted"/>
<comment type="caution">
    <text evidence="2">The sequence shown here is derived from an EMBL/GenBank/DDBJ whole genome shotgun (WGS) entry which is preliminary data.</text>
</comment>
<evidence type="ECO:0000313" key="3">
    <source>
        <dbReference type="Proteomes" id="UP000094487"/>
    </source>
</evidence>
<reference evidence="2 3" key="1">
    <citation type="submission" date="2016-08" db="EMBL/GenBank/DDBJ databases">
        <title>Draft genome of the agarase producing Sphingomonas sp. MCT13.</title>
        <authorList>
            <person name="D'Andrea M.M."/>
            <person name="Rossolini G.M."/>
            <person name="Thaller M.C."/>
        </authorList>
    </citation>
    <scope>NUCLEOTIDE SEQUENCE [LARGE SCALE GENOMIC DNA]</scope>
    <source>
        <strain evidence="2 3">MCT13</strain>
    </source>
</reference>
<feature type="region of interest" description="Disordered" evidence="1">
    <location>
        <begin position="85"/>
        <end position="110"/>
    </location>
</feature>
<dbReference type="Proteomes" id="UP000094487">
    <property type="component" value="Unassembled WGS sequence"/>
</dbReference>
<accession>A0A1E3LRU8</accession>
<name>A0A1E3LRU8_9SPHN</name>